<gene>
    <name evidence="3" type="ORF">PP4_23510</name>
</gene>
<reference evidence="3 4" key="1">
    <citation type="journal article" date="2014" name="Genome Announc.">
        <title>The Complete Genome Sequence of Pseudomonas putida NBRC 14164T Confirms High Intraspecies Variation.</title>
        <authorList>
            <person name="Ohji S."/>
            <person name="Yamazoe A."/>
            <person name="Hosoyama A."/>
            <person name="Tsuchikane K."/>
            <person name="Ezaki T."/>
            <person name="Fujita N."/>
        </authorList>
    </citation>
    <scope>NUCLEOTIDE SEQUENCE [LARGE SCALE GENOMIC DNA]</scope>
    <source>
        <strain evidence="3 4">NBRC 14164</strain>
    </source>
</reference>
<feature type="coiled-coil region" evidence="1">
    <location>
        <begin position="124"/>
        <end position="151"/>
    </location>
</feature>
<dbReference type="RefSeq" id="WP_016499428.1">
    <property type="nucleotide sequence ID" value="NC_021505.1"/>
</dbReference>
<sequence>MAGLWEPVGGVYWKVPPDDVMPFLHWATVLVFAAVAVVAVAVRINRKRSEPEWHLRQHMVEIGAAATLTYLVGMTVLTWGRIGSLGEMPLNEVGDFLAGAFGPVAFLWLVLGFLQQGYELRMQATELKNSVEQHKEMVKTTKQERDRALKALFTFDVGSFIHSPTERWVRRKIRARNEGKKALNVVLQSDPHVNDGEPLELGDMPEGHQVTVAFDFPLLEGVTTGKFWIEYDDAVGGRRKEAFWYSTSEFDLSVVRAKADD</sequence>
<keyword evidence="2" id="KW-0812">Transmembrane</keyword>
<dbReference type="EMBL" id="AP013070">
    <property type="protein sequence ID" value="BAN54204.1"/>
    <property type="molecule type" value="Genomic_DNA"/>
</dbReference>
<name>A0ABN5UKT1_PSEPU</name>
<keyword evidence="2" id="KW-1133">Transmembrane helix</keyword>
<feature type="transmembrane region" description="Helical" evidence="2">
    <location>
        <begin position="62"/>
        <end position="84"/>
    </location>
</feature>
<evidence type="ECO:0000256" key="2">
    <source>
        <dbReference type="SAM" id="Phobius"/>
    </source>
</evidence>
<keyword evidence="1" id="KW-0175">Coiled coil</keyword>
<accession>A0ABN5UKT1</accession>
<evidence type="ECO:0000313" key="4">
    <source>
        <dbReference type="Proteomes" id="UP000016702"/>
    </source>
</evidence>
<feature type="transmembrane region" description="Helical" evidence="2">
    <location>
        <begin position="23"/>
        <end position="42"/>
    </location>
</feature>
<dbReference type="Proteomes" id="UP000016702">
    <property type="component" value="Chromosome"/>
</dbReference>
<keyword evidence="2" id="KW-0472">Membrane</keyword>
<evidence type="ECO:0000313" key="3">
    <source>
        <dbReference type="EMBL" id="BAN54204.1"/>
    </source>
</evidence>
<feature type="transmembrane region" description="Helical" evidence="2">
    <location>
        <begin position="96"/>
        <end position="114"/>
    </location>
</feature>
<proteinExistence type="predicted"/>
<protein>
    <submittedName>
        <fullName evidence="3">Uncharacterized protein</fullName>
    </submittedName>
</protein>
<evidence type="ECO:0000256" key="1">
    <source>
        <dbReference type="SAM" id="Coils"/>
    </source>
</evidence>
<keyword evidence="4" id="KW-1185">Reference proteome</keyword>
<dbReference type="GeneID" id="45526924"/>
<organism evidence="3 4">
    <name type="scientific">Pseudomonas putida NBRC 14164</name>
    <dbReference type="NCBI Taxonomy" id="1211579"/>
    <lineage>
        <taxon>Bacteria</taxon>
        <taxon>Pseudomonadati</taxon>
        <taxon>Pseudomonadota</taxon>
        <taxon>Gammaproteobacteria</taxon>
        <taxon>Pseudomonadales</taxon>
        <taxon>Pseudomonadaceae</taxon>
        <taxon>Pseudomonas</taxon>
    </lineage>
</organism>